<evidence type="ECO:0000256" key="8">
    <source>
        <dbReference type="PROSITE-ProRule" id="PRU01360"/>
    </source>
</evidence>
<keyword evidence="6 8" id="KW-0472">Membrane</keyword>
<dbReference type="PANTHER" id="PTHR30069">
    <property type="entry name" value="TONB-DEPENDENT OUTER MEMBRANE RECEPTOR"/>
    <property type="match status" value="1"/>
</dbReference>
<keyword evidence="7 8" id="KW-0998">Cell outer membrane</keyword>
<evidence type="ECO:0000256" key="3">
    <source>
        <dbReference type="ARBA" id="ARBA00022452"/>
    </source>
</evidence>
<evidence type="ECO:0000313" key="12">
    <source>
        <dbReference type="Proteomes" id="UP000189738"/>
    </source>
</evidence>
<sequence>MKKHYIWLPLMASLNAYGQTESQNDSLQTEKTAEISGVVVKGSSKAIFQQKADKMIFNVENSVLSDGTTVLELLGKTPGVVVSQEGELSLRGKKGVSVMINGKLSSLSTKELANLLRSTNSTLVKNIEIIANPSSKYDAAGNAGIINIVMKKSSLEGLSGNYYLNGGRGRKNRINTGLSLNYTHKKLSLHGDYSYTFRGEEERKHFNQVFFDEKNPQTVTRKTTQSSVTNEPLTSNNFKFGADYAFSDKTTIGVFFDAKIGRYEDFSRGENRIFQPVDNLFAHILSNNKSKENWYDYTYNLKGTHIFNDKNYKVDVDLEYETSRFTSRQNQISDVLVNQATEPFSNRMGNIASRLKVFNAKADFSLPFSEMHNLETGLKSTIKSNNNPSQYFIQQGQDWINDDKASNEYAYKEQIHALYADYKVSLTKWTFQAGLRMETTHTDINQKTSQERRKRDYTNLFPSASVRYQLNDKHEFYASYSKRINRPSHFDLNPFRFYDDPFNYWQGNPNLNPEFTHATELGYTWGKYIIASAYFSVTNDVMTEVYNYQQDTGILVKTQENLNKSYVYGTNITATTKLYNWWSLTSMLNVFDNEYKGNYQNTTINSSQLAFTLNAQNSFTIVKGLKAEANAQYFSKSNIGLYIRDAYFDLTLGVSKTLLKDKATLKLAVTDLLKTNNYRVTGDNFSSVIRQKYNLDSRVVTLSFNYKL</sequence>
<evidence type="ECO:0000313" key="11">
    <source>
        <dbReference type="EMBL" id="OPB47461.1"/>
    </source>
</evidence>
<comment type="similarity">
    <text evidence="8">Belongs to the TonB-dependent receptor family.</text>
</comment>
<accession>A0A1T3D9F1</accession>
<protein>
    <submittedName>
        <fullName evidence="11">TonB-dependent receptor</fullName>
    </submittedName>
</protein>
<reference evidence="10 12" key="1">
    <citation type="submission" date="2016-02" db="EMBL/GenBank/DDBJ databases">
        <authorList>
            <person name="Nicholson A.C."/>
            <person name="Humrighouse B.W."/>
            <person name="Loparev V."/>
            <person name="Emery B."/>
            <person name="Graziano J."/>
            <person name="McQuiston J.R."/>
        </authorList>
    </citation>
    <scope>NUCLEOTIDE SEQUENCE [LARGE SCALE GENOMIC DNA]</scope>
    <source>
        <strain evidence="10 12">E6809</strain>
    </source>
</reference>
<evidence type="ECO:0000259" key="9">
    <source>
        <dbReference type="Pfam" id="PF14905"/>
    </source>
</evidence>
<evidence type="ECO:0000256" key="2">
    <source>
        <dbReference type="ARBA" id="ARBA00022448"/>
    </source>
</evidence>
<keyword evidence="11" id="KW-0675">Receptor</keyword>
<comment type="subcellular location">
    <subcellularLocation>
        <location evidence="1 8">Cell outer membrane</location>
        <topology evidence="1 8">Multi-pass membrane protein</topology>
    </subcellularLocation>
</comment>
<keyword evidence="2 8" id="KW-0813">Transport</keyword>
<keyword evidence="5" id="KW-0732">Signal</keyword>
<dbReference type="RefSeq" id="WP_078411478.1">
    <property type="nucleotide sequence ID" value="NZ_CP014339.1"/>
</dbReference>
<dbReference type="SUPFAM" id="SSF56935">
    <property type="entry name" value="Porins"/>
    <property type="match status" value="1"/>
</dbReference>
<dbReference type="EMBL" id="CP014339">
    <property type="protein sequence ID" value="AQX52592.1"/>
    <property type="molecule type" value="Genomic_DNA"/>
</dbReference>
<dbReference type="Proteomes" id="UP000189738">
    <property type="component" value="Chromosome"/>
</dbReference>
<dbReference type="Gene3D" id="2.40.170.20">
    <property type="entry name" value="TonB-dependent receptor, beta-barrel domain"/>
    <property type="match status" value="1"/>
</dbReference>
<feature type="domain" description="Outer membrane protein beta-barrel" evidence="9">
    <location>
        <begin position="305"/>
        <end position="706"/>
    </location>
</feature>
<evidence type="ECO:0000256" key="6">
    <source>
        <dbReference type="ARBA" id="ARBA00023136"/>
    </source>
</evidence>
<keyword evidence="3 8" id="KW-1134">Transmembrane beta strand</keyword>
<dbReference type="InterPro" id="IPR041700">
    <property type="entry name" value="OMP_b-brl_3"/>
</dbReference>
<keyword evidence="4 8" id="KW-0812">Transmembrane</keyword>
<dbReference type="GO" id="GO:0009279">
    <property type="term" value="C:cell outer membrane"/>
    <property type="evidence" value="ECO:0007669"/>
    <property type="project" value="UniProtKB-SubCell"/>
</dbReference>
<evidence type="ECO:0000256" key="1">
    <source>
        <dbReference type="ARBA" id="ARBA00004571"/>
    </source>
</evidence>
<evidence type="ECO:0000256" key="5">
    <source>
        <dbReference type="ARBA" id="ARBA00022729"/>
    </source>
</evidence>
<dbReference type="InterPro" id="IPR039426">
    <property type="entry name" value="TonB-dep_rcpt-like"/>
</dbReference>
<name>A0A1T3D9F1_9FLAO</name>
<dbReference type="PROSITE" id="PS52016">
    <property type="entry name" value="TONB_DEPENDENT_REC_3"/>
    <property type="match status" value="1"/>
</dbReference>
<dbReference type="Gene3D" id="2.170.130.10">
    <property type="entry name" value="TonB-dependent receptor, plug domain"/>
    <property type="match status" value="1"/>
</dbReference>
<dbReference type="InterPro" id="IPR037066">
    <property type="entry name" value="Plug_dom_sf"/>
</dbReference>
<evidence type="ECO:0000256" key="7">
    <source>
        <dbReference type="ARBA" id="ARBA00023237"/>
    </source>
</evidence>
<evidence type="ECO:0000313" key="10">
    <source>
        <dbReference type="EMBL" id="AQX52592.1"/>
    </source>
</evidence>
<reference evidence="11" key="2">
    <citation type="submission" date="2016-06" db="EMBL/GenBank/DDBJ databases">
        <authorList>
            <person name="Nicholson A.C."/>
        </authorList>
    </citation>
    <scope>NUCLEOTIDE SEQUENCE [LARGE SCALE GENOMIC DNA]</scope>
    <source>
        <strain evidence="11">E6809</strain>
    </source>
</reference>
<organism evidence="11">
    <name type="scientific">Elizabethkingia anophelis</name>
    <dbReference type="NCBI Taxonomy" id="1117645"/>
    <lineage>
        <taxon>Bacteria</taxon>
        <taxon>Pseudomonadati</taxon>
        <taxon>Bacteroidota</taxon>
        <taxon>Flavobacteriia</taxon>
        <taxon>Flavobacteriales</taxon>
        <taxon>Weeksellaceae</taxon>
        <taxon>Elizabethkingia</taxon>
    </lineage>
</organism>
<proteinExistence type="inferred from homology"/>
<dbReference type="Pfam" id="PF14905">
    <property type="entry name" value="OMP_b-brl_3"/>
    <property type="match status" value="1"/>
</dbReference>
<dbReference type="EMBL" id="MAHS01000013">
    <property type="protein sequence ID" value="OPB47461.1"/>
    <property type="molecule type" value="Genomic_DNA"/>
</dbReference>
<dbReference type="PANTHER" id="PTHR30069:SF29">
    <property type="entry name" value="HEMOGLOBIN AND HEMOGLOBIN-HAPTOGLOBIN-BINDING PROTEIN 1-RELATED"/>
    <property type="match status" value="1"/>
</dbReference>
<evidence type="ECO:0000256" key="4">
    <source>
        <dbReference type="ARBA" id="ARBA00022692"/>
    </source>
</evidence>
<dbReference type="GO" id="GO:0044718">
    <property type="term" value="P:siderophore transmembrane transport"/>
    <property type="evidence" value="ECO:0007669"/>
    <property type="project" value="TreeGrafter"/>
</dbReference>
<dbReference type="GO" id="GO:0015344">
    <property type="term" value="F:siderophore uptake transmembrane transporter activity"/>
    <property type="evidence" value="ECO:0007669"/>
    <property type="project" value="TreeGrafter"/>
</dbReference>
<dbReference type="AlphaFoldDB" id="A0A1T3D9F1"/>
<gene>
    <name evidence="10" type="ORF">AYC66_18740</name>
    <name evidence="11" type="ORF">BAY09_07370</name>
</gene>
<dbReference type="InterPro" id="IPR036942">
    <property type="entry name" value="Beta-barrel_TonB_sf"/>
</dbReference>